<dbReference type="EMBL" id="CADCXV010000678">
    <property type="protein sequence ID" value="CAB0032440.1"/>
    <property type="molecule type" value="Genomic_DNA"/>
</dbReference>
<keyword evidence="3" id="KW-1185">Reference proteome</keyword>
<evidence type="ECO:0000313" key="2">
    <source>
        <dbReference type="EMBL" id="CAB0032440.1"/>
    </source>
</evidence>
<organism evidence="2 3">
    <name type="scientific">Trichogramma brassicae</name>
    <dbReference type="NCBI Taxonomy" id="86971"/>
    <lineage>
        <taxon>Eukaryota</taxon>
        <taxon>Metazoa</taxon>
        <taxon>Ecdysozoa</taxon>
        <taxon>Arthropoda</taxon>
        <taxon>Hexapoda</taxon>
        <taxon>Insecta</taxon>
        <taxon>Pterygota</taxon>
        <taxon>Neoptera</taxon>
        <taxon>Endopterygota</taxon>
        <taxon>Hymenoptera</taxon>
        <taxon>Apocrita</taxon>
        <taxon>Proctotrupomorpha</taxon>
        <taxon>Chalcidoidea</taxon>
        <taxon>Trichogrammatidae</taxon>
        <taxon>Trichogramma</taxon>
    </lineage>
</organism>
<protein>
    <submittedName>
        <fullName evidence="2">Uncharacterized protein</fullName>
    </submittedName>
</protein>
<feature type="region of interest" description="Disordered" evidence="1">
    <location>
        <begin position="1"/>
        <end position="39"/>
    </location>
</feature>
<evidence type="ECO:0000256" key="1">
    <source>
        <dbReference type="SAM" id="MobiDB-lite"/>
    </source>
</evidence>
<reference evidence="2 3" key="1">
    <citation type="submission" date="2020-02" db="EMBL/GenBank/DDBJ databases">
        <authorList>
            <person name="Ferguson B K."/>
        </authorList>
    </citation>
    <scope>NUCLEOTIDE SEQUENCE [LARGE SCALE GENOMIC DNA]</scope>
</reference>
<feature type="non-terminal residue" evidence="2">
    <location>
        <position position="66"/>
    </location>
</feature>
<evidence type="ECO:0000313" key="3">
    <source>
        <dbReference type="Proteomes" id="UP000479190"/>
    </source>
</evidence>
<sequence length="66" mass="7338">MEGPVEHDPEDEACINDDRDYPESQGHDSGPDEDMAEDLSMAAEVQLPDDACLKNNPILLARNIRE</sequence>
<name>A0A6H5IB39_9HYME</name>
<accession>A0A6H5IB39</accession>
<feature type="compositionally biased region" description="Basic and acidic residues" evidence="1">
    <location>
        <begin position="16"/>
        <end position="30"/>
    </location>
</feature>
<dbReference type="AlphaFoldDB" id="A0A6H5IB39"/>
<proteinExistence type="predicted"/>
<dbReference type="Proteomes" id="UP000479190">
    <property type="component" value="Unassembled WGS sequence"/>
</dbReference>
<dbReference type="OrthoDB" id="5830876at2759"/>
<gene>
    <name evidence="2" type="ORF">TBRA_LOCUS4378</name>
</gene>